<feature type="non-terminal residue" evidence="1">
    <location>
        <position position="103"/>
    </location>
</feature>
<reference evidence="1 2" key="1">
    <citation type="submission" date="2021-07" db="EMBL/GenBank/DDBJ databases">
        <title>Paenibacillus radiodurans sp. nov., isolated from the southeastern edge of Tengger Desert.</title>
        <authorList>
            <person name="Zhang G."/>
        </authorList>
    </citation>
    <scope>NUCLEOTIDE SEQUENCE [LARGE SCALE GENOMIC DNA]</scope>
    <source>
        <strain evidence="1 2">CCM 7311</strain>
    </source>
</reference>
<dbReference type="EMBL" id="JAHZIK010003681">
    <property type="protein sequence ID" value="MBW7462200.1"/>
    <property type="molecule type" value="Genomic_DNA"/>
</dbReference>
<accession>A0ABS7CNC1</accession>
<keyword evidence="2" id="KW-1185">Reference proteome</keyword>
<dbReference type="InterPro" id="IPR058240">
    <property type="entry name" value="rSAM_sf"/>
</dbReference>
<comment type="caution">
    <text evidence="1">The sequence shown here is derived from an EMBL/GenBank/DDBJ whole genome shotgun (WGS) entry which is preliminary data.</text>
</comment>
<gene>
    <name evidence="1" type="ORF">K0U00_49935</name>
</gene>
<dbReference type="Proteomes" id="UP001519887">
    <property type="component" value="Unassembled WGS sequence"/>
</dbReference>
<protein>
    <submittedName>
        <fullName evidence="1">Coproporphyrinogen III oxidase family protein</fullName>
    </submittedName>
</protein>
<evidence type="ECO:0000313" key="1">
    <source>
        <dbReference type="EMBL" id="MBW7462200.1"/>
    </source>
</evidence>
<proteinExistence type="predicted"/>
<organism evidence="1 2">
    <name type="scientific">Paenibacillus sepulcri</name>
    <dbReference type="NCBI Taxonomy" id="359917"/>
    <lineage>
        <taxon>Bacteria</taxon>
        <taxon>Bacillati</taxon>
        <taxon>Bacillota</taxon>
        <taxon>Bacilli</taxon>
        <taxon>Bacillales</taxon>
        <taxon>Paenibacillaceae</taxon>
        <taxon>Paenibacillus</taxon>
    </lineage>
</organism>
<evidence type="ECO:0000313" key="2">
    <source>
        <dbReference type="Proteomes" id="UP001519887"/>
    </source>
</evidence>
<name>A0ABS7CNC1_9BACL</name>
<sequence length="103" mass="11805">MTYELSANGAAAAGDPGDVRKWKEELTASPYRSYLYSYPHKTAYSELERPIPLSGMWKDEPAETFFLYMHIPFCGARCGFCNLFTLPDKRQSAHEQYVDALER</sequence>
<dbReference type="SUPFAM" id="SSF102114">
    <property type="entry name" value="Radical SAM enzymes"/>
    <property type="match status" value="1"/>
</dbReference>